<protein>
    <recommendedName>
        <fullName evidence="9">FAD/NAD(P)-binding domain-containing protein</fullName>
    </recommendedName>
</protein>
<dbReference type="InterPro" id="IPR002401">
    <property type="entry name" value="Cyt_P450_E_grp-I"/>
</dbReference>
<comment type="similarity">
    <text evidence="2">Belongs to the FAD-binding monooxygenase family.</text>
</comment>
<evidence type="ECO:0000313" key="8">
    <source>
        <dbReference type="Proteomes" id="UP001172681"/>
    </source>
</evidence>
<keyword evidence="5 6" id="KW-0408">Iron</keyword>
<keyword evidence="3 6" id="KW-0479">Metal-binding</keyword>
<dbReference type="AlphaFoldDB" id="A0AA39D266"/>
<dbReference type="SUPFAM" id="SSF51905">
    <property type="entry name" value="FAD/NAD(P)-binding domain"/>
    <property type="match status" value="2"/>
</dbReference>
<dbReference type="GO" id="GO:0004497">
    <property type="term" value="F:monooxygenase activity"/>
    <property type="evidence" value="ECO:0007669"/>
    <property type="project" value="InterPro"/>
</dbReference>
<dbReference type="Gene3D" id="3.50.50.60">
    <property type="entry name" value="FAD/NAD(P)-binding domain"/>
    <property type="match status" value="2"/>
</dbReference>
<dbReference type="PANTHER" id="PTHR42877">
    <property type="entry name" value="L-ORNITHINE N(5)-MONOOXYGENASE-RELATED"/>
    <property type="match status" value="1"/>
</dbReference>
<dbReference type="EMBL" id="JAPDRN010000002">
    <property type="protein sequence ID" value="KAJ9646680.1"/>
    <property type="molecule type" value="Genomic_DNA"/>
</dbReference>
<evidence type="ECO:0008006" key="9">
    <source>
        <dbReference type="Google" id="ProtNLM"/>
    </source>
</evidence>
<dbReference type="Gene3D" id="1.10.630.10">
    <property type="entry name" value="Cytochrome P450"/>
    <property type="match status" value="1"/>
</dbReference>
<sequence length="1072" mass="121983">MGELSQPFAASAHIFEYPELKVGTDEPYKILGQYHSKPRKLRIATVGAGASGLCIAYKMNKMLDAGSWELTLFDKNPHFGGTWYENTYPGCACDVPSQLYTYTFDPKPDWSYFYAYSDEIQRYFEDFADRHDLRKYIKLSTKVIEARWIDSEAIWKIKLENQVTKEVWEDWSHILINAAGILNNWRWPDIKDLHSFKGPMMHTAAWDHTVDLTDKIVGLIGTGSSSVQVLPQIQKIAKEVQVFMRSPTWISPPLGGNVLKREVNEEAMVNLSYRQYKFSEADIKHFRDDPQYHLHFRQEIEAELNKIFGVFIKGSEMNNNLRKVVTEEMNRRMGPGHEELKKFIIPKFSPGCRRLTPGDGYLEALVQPNVTPVYGGITKGTEQGLLTADGVEHKLDVLICATGFKAAFQPAFTVINGEGKSIKEDWGEDGVNLYFGVTAPRFPNFFTVVGPGATWSNGTLLPSVETTVEYILKVIRKIQRESIKSMATKQEALDDIFAHMDELHKTTVWGEECRSWFKDGKKEGRIYIWPGSACLIHGRSTFRLPQHLHLDIHPNMKEQSLMSPRVLGFPESAAIAACVLALVYYFWTLKTRQASFLAIPFIALSDDANGSTDKARMQWLADYRAIIQKGLSTVRGVFRVETGDGPRIVVPSAFADELRNNPDLNFADTATDGAFGHLPGFQPAAMLLKNNIMQDTIKMKLTRSLDSITPDLKAETAKTLQVLLGEKDEWQEISLKYLTYRLIARISSSLFFGPEVADSEEWLNIAVPYTMDIFNAARVLRTYPPIVRSIVHWFIPECRRVRRARKYTREIIVPKIQDYLKERSATKGDSSKAGCMIPWVLENARSKDTQVNMEDIMLNLTIAAIHSTNEMLSYLMLDLVDHPDAIEKLRKEAIDVLGNGGWKKTTLSQMYLLDAVMKESQRLHPISRIMMERRIRAPVTLSSGFKLPQGSDMFCDTERHFSSDIYPHPDEFIPERFLEMRVAEDGKGSSKCNFVITSPEHMGFGHGLHACPGRFFVGNEIKIAVVYLLLKYDWKLSKEGRIPEGRGGHSTWVPMEQKIMFKRRTLDLSIDL</sequence>
<dbReference type="InterPro" id="IPR036396">
    <property type="entry name" value="Cyt_P450_sf"/>
</dbReference>
<evidence type="ECO:0000256" key="3">
    <source>
        <dbReference type="ARBA" id="ARBA00022723"/>
    </source>
</evidence>
<keyword evidence="4" id="KW-0560">Oxidoreductase</keyword>
<evidence type="ECO:0000256" key="5">
    <source>
        <dbReference type="ARBA" id="ARBA00023004"/>
    </source>
</evidence>
<dbReference type="InterPro" id="IPR017972">
    <property type="entry name" value="Cyt_P450_CS"/>
</dbReference>
<dbReference type="InterPro" id="IPR001128">
    <property type="entry name" value="Cyt_P450"/>
</dbReference>
<dbReference type="InterPro" id="IPR051209">
    <property type="entry name" value="FAD-bind_Monooxygenase_sf"/>
</dbReference>
<dbReference type="SUPFAM" id="SSF48264">
    <property type="entry name" value="Cytochrome P450"/>
    <property type="match status" value="1"/>
</dbReference>
<comment type="cofactor">
    <cofactor evidence="6">
        <name>heme</name>
        <dbReference type="ChEBI" id="CHEBI:30413"/>
    </cofactor>
</comment>
<dbReference type="Pfam" id="PF13450">
    <property type="entry name" value="NAD_binding_8"/>
    <property type="match status" value="1"/>
</dbReference>
<feature type="binding site" description="axial binding residue" evidence="6">
    <location>
        <position position="1011"/>
    </location>
    <ligand>
        <name>heme</name>
        <dbReference type="ChEBI" id="CHEBI:30413"/>
    </ligand>
    <ligandPart>
        <name>Fe</name>
        <dbReference type="ChEBI" id="CHEBI:18248"/>
    </ligandPart>
</feature>
<dbReference type="PRINTS" id="PR00463">
    <property type="entry name" value="EP450I"/>
</dbReference>
<dbReference type="InterPro" id="IPR036188">
    <property type="entry name" value="FAD/NAD-bd_sf"/>
</dbReference>
<dbReference type="Proteomes" id="UP001172681">
    <property type="component" value="Unassembled WGS sequence"/>
</dbReference>
<organism evidence="7 8">
    <name type="scientific">Knufia peltigerae</name>
    <dbReference type="NCBI Taxonomy" id="1002370"/>
    <lineage>
        <taxon>Eukaryota</taxon>
        <taxon>Fungi</taxon>
        <taxon>Dikarya</taxon>
        <taxon>Ascomycota</taxon>
        <taxon>Pezizomycotina</taxon>
        <taxon>Eurotiomycetes</taxon>
        <taxon>Chaetothyriomycetidae</taxon>
        <taxon>Chaetothyriales</taxon>
        <taxon>Trichomeriaceae</taxon>
        <taxon>Knufia</taxon>
    </lineage>
</organism>
<dbReference type="PROSITE" id="PS00086">
    <property type="entry name" value="CYTOCHROME_P450"/>
    <property type="match status" value="1"/>
</dbReference>
<dbReference type="GO" id="GO:0020037">
    <property type="term" value="F:heme binding"/>
    <property type="evidence" value="ECO:0007669"/>
    <property type="project" value="InterPro"/>
</dbReference>
<gene>
    <name evidence="7" type="ORF">H2204_000372</name>
</gene>
<evidence type="ECO:0000256" key="2">
    <source>
        <dbReference type="ARBA" id="ARBA00010139"/>
    </source>
</evidence>
<dbReference type="GO" id="GO:0016705">
    <property type="term" value="F:oxidoreductase activity, acting on paired donors, with incorporation or reduction of molecular oxygen"/>
    <property type="evidence" value="ECO:0007669"/>
    <property type="project" value="InterPro"/>
</dbReference>
<accession>A0AA39D266</accession>
<evidence type="ECO:0000256" key="1">
    <source>
        <dbReference type="ARBA" id="ARBA00001974"/>
    </source>
</evidence>
<keyword evidence="8" id="KW-1185">Reference proteome</keyword>
<reference evidence="7" key="1">
    <citation type="submission" date="2022-10" db="EMBL/GenBank/DDBJ databases">
        <title>Culturing micro-colonial fungi from biological soil crusts in the Mojave desert and describing Neophaeococcomyces mojavensis, and introducing the new genera and species Taxawa tesnikishii.</title>
        <authorList>
            <person name="Kurbessoian T."/>
            <person name="Stajich J.E."/>
        </authorList>
    </citation>
    <scope>NUCLEOTIDE SEQUENCE</scope>
    <source>
        <strain evidence="7">TK_35</strain>
    </source>
</reference>
<dbReference type="GO" id="GO:0005506">
    <property type="term" value="F:iron ion binding"/>
    <property type="evidence" value="ECO:0007669"/>
    <property type="project" value="InterPro"/>
</dbReference>
<evidence type="ECO:0000256" key="4">
    <source>
        <dbReference type="ARBA" id="ARBA00023002"/>
    </source>
</evidence>
<dbReference type="PANTHER" id="PTHR42877:SF8">
    <property type="entry name" value="MONOOXYGENASE"/>
    <property type="match status" value="1"/>
</dbReference>
<comment type="cofactor">
    <cofactor evidence="1">
        <name>FAD</name>
        <dbReference type="ChEBI" id="CHEBI:57692"/>
    </cofactor>
</comment>
<evidence type="ECO:0000256" key="6">
    <source>
        <dbReference type="PIRSR" id="PIRSR602401-1"/>
    </source>
</evidence>
<comment type="caution">
    <text evidence="7">The sequence shown here is derived from an EMBL/GenBank/DDBJ whole genome shotgun (WGS) entry which is preliminary data.</text>
</comment>
<proteinExistence type="inferred from homology"/>
<name>A0AA39D266_9EURO</name>
<dbReference type="CDD" id="cd11041">
    <property type="entry name" value="CYP503A1-like"/>
    <property type="match status" value="1"/>
</dbReference>
<dbReference type="Pfam" id="PF00067">
    <property type="entry name" value="p450"/>
    <property type="match status" value="1"/>
</dbReference>
<keyword evidence="6" id="KW-0349">Heme</keyword>
<evidence type="ECO:0000313" key="7">
    <source>
        <dbReference type="EMBL" id="KAJ9646680.1"/>
    </source>
</evidence>